<protein>
    <recommendedName>
        <fullName evidence="12">Mannose-P-dolichol utilization defect 1 protein</fullName>
    </recommendedName>
</protein>
<feature type="region of interest" description="Disordered" evidence="8">
    <location>
        <begin position="344"/>
        <end position="386"/>
    </location>
</feature>
<evidence type="ECO:0000256" key="2">
    <source>
        <dbReference type="ARBA" id="ARBA00022448"/>
    </source>
</evidence>
<evidence type="ECO:0000256" key="1">
    <source>
        <dbReference type="ARBA" id="ARBA00004141"/>
    </source>
</evidence>
<keyword evidence="6 9" id="KW-0472">Membrane</keyword>
<evidence type="ECO:0000256" key="3">
    <source>
        <dbReference type="ARBA" id="ARBA00022692"/>
    </source>
</evidence>
<evidence type="ECO:0000256" key="5">
    <source>
        <dbReference type="ARBA" id="ARBA00022989"/>
    </source>
</evidence>
<dbReference type="GO" id="GO:0016020">
    <property type="term" value="C:membrane"/>
    <property type="evidence" value="ECO:0007669"/>
    <property type="project" value="UniProtKB-SubCell"/>
</dbReference>
<name>A0A8J4BLT5_9CHLO</name>
<evidence type="ECO:0000256" key="6">
    <source>
        <dbReference type="ARBA" id="ARBA00023136"/>
    </source>
</evidence>
<keyword evidence="11" id="KW-1185">Reference proteome</keyword>
<dbReference type="InterPro" id="IPR016817">
    <property type="entry name" value="MannP-dilichol_defect-1"/>
</dbReference>
<dbReference type="Gene3D" id="1.20.1280.290">
    <property type="match status" value="2"/>
</dbReference>
<dbReference type="Proteomes" id="UP000747399">
    <property type="component" value="Unassembled WGS sequence"/>
</dbReference>
<keyword evidence="4" id="KW-0677">Repeat</keyword>
<evidence type="ECO:0000256" key="7">
    <source>
        <dbReference type="ARBA" id="ARBA00038475"/>
    </source>
</evidence>
<dbReference type="PANTHER" id="PTHR12226">
    <property type="entry name" value="MANNOSE-P-DOLICHOL UTILIZATION DEFECT 1 LEC35 -RELATED"/>
    <property type="match status" value="1"/>
</dbReference>
<feature type="compositionally biased region" description="Low complexity" evidence="8">
    <location>
        <begin position="344"/>
        <end position="358"/>
    </location>
</feature>
<evidence type="ECO:0000256" key="4">
    <source>
        <dbReference type="ARBA" id="ARBA00022737"/>
    </source>
</evidence>
<evidence type="ECO:0000256" key="8">
    <source>
        <dbReference type="SAM" id="MobiDB-lite"/>
    </source>
</evidence>
<feature type="transmembrane region" description="Helical" evidence="9">
    <location>
        <begin position="244"/>
        <end position="264"/>
    </location>
</feature>
<evidence type="ECO:0000256" key="9">
    <source>
        <dbReference type="SAM" id="Phobius"/>
    </source>
</evidence>
<organism evidence="10 11">
    <name type="scientific">Volvox africanus</name>
    <dbReference type="NCBI Taxonomy" id="51714"/>
    <lineage>
        <taxon>Eukaryota</taxon>
        <taxon>Viridiplantae</taxon>
        <taxon>Chlorophyta</taxon>
        <taxon>core chlorophytes</taxon>
        <taxon>Chlorophyceae</taxon>
        <taxon>CS clade</taxon>
        <taxon>Chlamydomonadales</taxon>
        <taxon>Volvocaceae</taxon>
        <taxon>Volvox</taxon>
    </lineage>
</organism>
<comment type="similarity">
    <text evidence="7">Belongs to the MPDU1 (TC 2.A.43.3) family.</text>
</comment>
<feature type="transmembrane region" description="Helical" evidence="9">
    <location>
        <begin position="305"/>
        <end position="323"/>
    </location>
</feature>
<dbReference type="AlphaFoldDB" id="A0A8J4BLT5"/>
<dbReference type="SMART" id="SM00679">
    <property type="entry name" value="CTNS"/>
    <property type="match status" value="2"/>
</dbReference>
<sequence length="492" mass="49768">MRHIRSSGLGLRSIQLPQHPLAVAAAPMRRGTPMPAPNLPHADMPCCSRPVPLPHAIISQVSSEWKFPNNEKWQLPNPRHQIEQPFVRSRGCAAGAAAVGSGACGTGTCNTGGAAVAAAAAAPAASASPVVDLFAVVLGYACLAGSFFRSVPQIAVILRTGSAEGLSLTSNLMELLCFTVTVAYNIQQGYAFNTYGEVFACWIQDVIIVGLIFRHMRLSWSIMAASTAAFAASCFWLFSPMCPMGVLSALQMSTVVVMAVGARVPQIWLNMKRGNAGVLSPLTCLLNVAGCVVRVFTTAVLTRDGIIMGGCVTQLILNAILLYQSIATPGKISAADTGTGTGTAPAAATAVAATDPPSGGAGTTQGQLGGGSQGAPGPTAANGSSSATGNLAGAATAGAAAAGTGAAAAVYPGQRGSKLGDAGGSDGSGDSGGSVLMAVAVAEVRRHCQCGLLPEAPPASRTVRYRRADECNPIYGVLCDGSGSHHHTVVTS</sequence>
<dbReference type="InterPro" id="IPR006603">
    <property type="entry name" value="PQ-loop_rpt"/>
</dbReference>
<dbReference type="EMBL" id="BNCO01000064">
    <property type="protein sequence ID" value="GIL64176.1"/>
    <property type="molecule type" value="Genomic_DNA"/>
</dbReference>
<proteinExistence type="inferred from homology"/>
<evidence type="ECO:0000313" key="10">
    <source>
        <dbReference type="EMBL" id="GIL64176.1"/>
    </source>
</evidence>
<keyword evidence="3 9" id="KW-0812">Transmembrane</keyword>
<dbReference type="PANTHER" id="PTHR12226:SF2">
    <property type="entry name" value="MANNOSE-P-DOLICHOL UTILIZATION DEFECT 1 PROTEIN"/>
    <property type="match status" value="1"/>
</dbReference>
<feature type="compositionally biased region" description="Gly residues" evidence="8">
    <location>
        <begin position="359"/>
        <end position="374"/>
    </location>
</feature>
<comment type="caution">
    <text evidence="10">The sequence shown here is derived from an EMBL/GenBank/DDBJ whole genome shotgun (WGS) entry which is preliminary data.</text>
</comment>
<feature type="transmembrane region" description="Helical" evidence="9">
    <location>
        <begin position="276"/>
        <end position="299"/>
    </location>
</feature>
<evidence type="ECO:0008006" key="12">
    <source>
        <dbReference type="Google" id="ProtNLM"/>
    </source>
</evidence>
<comment type="subcellular location">
    <subcellularLocation>
        <location evidence="1">Membrane</location>
        <topology evidence="1">Multi-pass membrane protein</topology>
    </subcellularLocation>
</comment>
<keyword evidence="2" id="KW-0813">Transport</keyword>
<feature type="transmembrane region" description="Helical" evidence="9">
    <location>
        <begin position="218"/>
        <end position="238"/>
    </location>
</feature>
<keyword evidence="5 9" id="KW-1133">Transmembrane helix</keyword>
<accession>A0A8J4BLT5</accession>
<feature type="compositionally biased region" description="Low complexity" evidence="8">
    <location>
        <begin position="375"/>
        <end position="386"/>
    </location>
</feature>
<dbReference type="Pfam" id="PF04193">
    <property type="entry name" value="PQ-loop"/>
    <property type="match status" value="2"/>
</dbReference>
<gene>
    <name evidence="10" type="ORF">Vafri_18110</name>
</gene>
<evidence type="ECO:0000313" key="11">
    <source>
        <dbReference type="Proteomes" id="UP000747399"/>
    </source>
</evidence>
<reference evidence="10" key="1">
    <citation type="journal article" date="2021" name="Proc. Natl. Acad. Sci. U.S.A.">
        <title>Three genomes in the algal genus Volvox reveal the fate of a haploid sex-determining region after a transition to homothallism.</title>
        <authorList>
            <person name="Yamamoto K."/>
            <person name="Hamaji T."/>
            <person name="Kawai-Toyooka H."/>
            <person name="Matsuzaki R."/>
            <person name="Takahashi F."/>
            <person name="Nishimura Y."/>
            <person name="Kawachi M."/>
            <person name="Noguchi H."/>
            <person name="Minakuchi Y."/>
            <person name="Umen J.G."/>
            <person name="Toyoda A."/>
            <person name="Nozaki H."/>
        </authorList>
    </citation>
    <scope>NUCLEOTIDE SEQUENCE</scope>
    <source>
        <strain evidence="10">NIES-3780</strain>
    </source>
</reference>